<keyword evidence="5 6" id="KW-0472">Membrane</keyword>
<gene>
    <name evidence="8" type="ORF">RSO01_91590</name>
</gene>
<dbReference type="PANTHER" id="PTHR30485">
    <property type="entry name" value="NI/FE-HYDROGENASE 1 B-TYPE CYTOCHROME SUBUNIT"/>
    <property type="match status" value="1"/>
</dbReference>
<keyword evidence="9" id="KW-1185">Reference proteome</keyword>
<dbReference type="GO" id="GO:0022904">
    <property type="term" value="P:respiratory electron transport chain"/>
    <property type="evidence" value="ECO:0007669"/>
    <property type="project" value="InterPro"/>
</dbReference>
<dbReference type="GO" id="GO:0005886">
    <property type="term" value="C:plasma membrane"/>
    <property type="evidence" value="ECO:0007669"/>
    <property type="project" value="UniProtKB-SubCell"/>
</dbReference>
<dbReference type="EMBL" id="BKAJ01000285">
    <property type="protein sequence ID" value="GEP61993.1"/>
    <property type="molecule type" value="Genomic_DNA"/>
</dbReference>
<dbReference type="PANTHER" id="PTHR30485:SF2">
    <property type="entry name" value="BLL0597 PROTEIN"/>
    <property type="match status" value="1"/>
</dbReference>
<evidence type="ECO:0000256" key="3">
    <source>
        <dbReference type="ARBA" id="ARBA00022692"/>
    </source>
</evidence>
<comment type="caution">
    <text evidence="8">The sequence shown here is derived from an EMBL/GenBank/DDBJ whole genome shotgun (WGS) entry which is preliminary data.</text>
</comment>
<dbReference type="GO" id="GO:0020037">
    <property type="term" value="F:heme binding"/>
    <property type="evidence" value="ECO:0007669"/>
    <property type="project" value="TreeGrafter"/>
</dbReference>
<dbReference type="InterPro" id="IPR016174">
    <property type="entry name" value="Di-haem_cyt_TM"/>
</dbReference>
<feature type="transmembrane region" description="Helical" evidence="6">
    <location>
        <begin position="154"/>
        <end position="176"/>
    </location>
</feature>
<reference evidence="8 9" key="1">
    <citation type="submission" date="2019-07" db="EMBL/GenBank/DDBJ databases">
        <title>Whole genome shotgun sequence of Reyranella soli NBRC 108950.</title>
        <authorList>
            <person name="Hosoyama A."/>
            <person name="Uohara A."/>
            <person name="Ohji S."/>
            <person name="Ichikawa N."/>
        </authorList>
    </citation>
    <scope>NUCLEOTIDE SEQUENCE [LARGE SCALE GENOMIC DNA]</scope>
    <source>
        <strain evidence="8 9">NBRC 108950</strain>
    </source>
</reference>
<evidence type="ECO:0000313" key="8">
    <source>
        <dbReference type="EMBL" id="GEP61993.1"/>
    </source>
</evidence>
<dbReference type="InterPro" id="IPR051542">
    <property type="entry name" value="Hydrogenase_cytochrome"/>
</dbReference>
<accession>A0A512NSR5</accession>
<evidence type="ECO:0000256" key="1">
    <source>
        <dbReference type="ARBA" id="ARBA00004651"/>
    </source>
</evidence>
<evidence type="ECO:0000259" key="7">
    <source>
        <dbReference type="Pfam" id="PF01292"/>
    </source>
</evidence>
<name>A0A512NSR5_9HYPH</name>
<evidence type="ECO:0000256" key="4">
    <source>
        <dbReference type="ARBA" id="ARBA00022989"/>
    </source>
</evidence>
<dbReference type="Pfam" id="PF01292">
    <property type="entry name" value="Ni_hydr_CYTB"/>
    <property type="match status" value="1"/>
</dbReference>
<keyword evidence="3 6" id="KW-0812">Transmembrane</keyword>
<organism evidence="8 9">
    <name type="scientific">Reyranella soli</name>
    <dbReference type="NCBI Taxonomy" id="1230389"/>
    <lineage>
        <taxon>Bacteria</taxon>
        <taxon>Pseudomonadati</taxon>
        <taxon>Pseudomonadota</taxon>
        <taxon>Alphaproteobacteria</taxon>
        <taxon>Hyphomicrobiales</taxon>
        <taxon>Reyranellaceae</taxon>
        <taxon>Reyranella</taxon>
    </lineage>
</organism>
<dbReference type="Gene3D" id="1.20.950.20">
    <property type="entry name" value="Transmembrane di-heme cytochromes, Chain C"/>
    <property type="match status" value="1"/>
</dbReference>
<feature type="domain" description="Cytochrome b561 bacterial/Ni-hydrogenase" evidence="7">
    <location>
        <begin position="11"/>
        <end position="188"/>
    </location>
</feature>
<dbReference type="OrthoDB" id="196472at2"/>
<keyword evidence="2" id="KW-1003">Cell membrane</keyword>
<evidence type="ECO:0000256" key="6">
    <source>
        <dbReference type="SAM" id="Phobius"/>
    </source>
</evidence>
<feature type="transmembrane region" description="Helical" evidence="6">
    <location>
        <begin position="18"/>
        <end position="34"/>
    </location>
</feature>
<comment type="subcellular location">
    <subcellularLocation>
        <location evidence="1">Cell membrane</location>
        <topology evidence="1">Multi-pass membrane protein</topology>
    </subcellularLocation>
</comment>
<dbReference type="Proteomes" id="UP000321058">
    <property type="component" value="Unassembled WGS sequence"/>
</dbReference>
<feature type="transmembrane region" description="Helical" evidence="6">
    <location>
        <begin position="46"/>
        <end position="64"/>
    </location>
</feature>
<sequence>MADKLDKKVRVWDLPVRLFHWTLVILLVTSYFSGRAGGDWMKLHFWSGYTILTLLLFRIAWGFVGSTTARFSHFVKGPAAWFVYLKDLLTGRRTYDVGHNPVGGIMVLVLIFAVLAQAVAGLFSADTDMGTVNGPLANSIPDKWVDRLTSFHTFWVNVIWCLVALHVLAAITYLVWKRQNLIGAMFTGRKPLEHVAEAGKPVPTLSFASGRLAISLLIAAAAIVYFCLRLG</sequence>
<feature type="transmembrane region" description="Helical" evidence="6">
    <location>
        <begin position="102"/>
        <end position="123"/>
    </location>
</feature>
<evidence type="ECO:0000256" key="5">
    <source>
        <dbReference type="ARBA" id="ARBA00023136"/>
    </source>
</evidence>
<dbReference type="SUPFAM" id="SSF81342">
    <property type="entry name" value="Transmembrane di-heme cytochromes"/>
    <property type="match status" value="1"/>
</dbReference>
<protein>
    <submittedName>
        <fullName evidence="8">Cytochrome b561</fullName>
    </submittedName>
</protein>
<evidence type="ECO:0000256" key="2">
    <source>
        <dbReference type="ARBA" id="ARBA00022475"/>
    </source>
</evidence>
<dbReference type="GO" id="GO:0009055">
    <property type="term" value="F:electron transfer activity"/>
    <property type="evidence" value="ECO:0007669"/>
    <property type="project" value="InterPro"/>
</dbReference>
<dbReference type="InterPro" id="IPR011577">
    <property type="entry name" value="Cyt_b561_bac/Ni-Hgenase"/>
</dbReference>
<proteinExistence type="predicted"/>
<dbReference type="AlphaFoldDB" id="A0A512NSR5"/>
<evidence type="ECO:0000313" key="9">
    <source>
        <dbReference type="Proteomes" id="UP000321058"/>
    </source>
</evidence>
<feature type="transmembrane region" description="Helical" evidence="6">
    <location>
        <begin position="208"/>
        <end position="228"/>
    </location>
</feature>
<keyword evidence="4 6" id="KW-1133">Transmembrane helix</keyword>
<dbReference type="RefSeq" id="WP_147157265.1">
    <property type="nucleotide sequence ID" value="NZ_BKAJ01000285.1"/>
</dbReference>